<sequence>MEQASRFSIVYKQRAEGGGVKRNPHGRELLGGADTHYCRAILLPCVVRNHKVIQPNSVPQNIKDMKLLNIECKFHSNVEVHLGTKGP</sequence>
<protein>
    <submittedName>
        <fullName evidence="1">Uncharacterized protein</fullName>
    </submittedName>
</protein>
<gene>
    <name evidence="1" type="ORF">GDO54_016465</name>
</gene>
<evidence type="ECO:0000313" key="1">
    <source>
        <dbReference type="EMBL" id="DBA18187.1"/>
    </source>
</evidence>
<dbReference type="AlphaFoldDB" id="A0AAV3A3W4"/>
<comment type="caution">
    <text evidence="1">The sequence shown here is derived from an EMBL/GenBank/DDBJ whole genome shotgun (WGS) entry which is preliminary data.</text>
</comment>
<evidence type="ECO:0000313" key="2">
    <source>
        <dbReference type="Proteomes" id="UP001181693"/>
    </source>
</evidence>
<reference evidence="1" key="1">
    <citation type="thesis" date="2020" institute="ProQuest LLC" country="789 East Eisenhower Parkway, Ann Arbor, MI, USA">
        <title>Comparative Genomics and Chromosome Evolution.</title>
        <authorList>
            <person name="Mudd A.B."/>
        </authorList>
    </citation>
    <scope>NUCLEOTIDE SEQUENCE</scope>
    <source>
        <strain evidence="1">1538</strain>
        <tissue evidence="1">Blood</tissue>
    </source>
</reference>
<accession>A0AAV3A3W4</accession>
<keyword evidence="2" id="KW-1185">Reference proteome</keyword>
<proteinExistence type="predicted"/>
<name>A0AAV3A3W4_PYXAD</name>
<organism evidence="1 2">
    <name type="scientific">Pyxicephalus adspersus</name>
    <name type="common">African bullfrog</name>
    <dbReference type="NCBI Taxonomy" id="30357"/>
    <lineage>
        <taxon>Eukaryota</taxon>
        <taxon>Metazoa</taxon>
        <taxon>Chordata</taxon>
        <taxon>Craniata</taxon>
        <taxon>Vertebrata</taxon>
        <taxon>Euteleostomi</taxon>
        <taxon>Amphibia</taxon>
        <taxon>Batrachia</taxon>
        <taxon>Anura</taxon>
        <taxon>Neobatrachia</taxon>
        <taxon>Ranoidea</taxon>
        <taxon>Pyxicephalidae</taxon>
        <taxon>Pyxicephalinae</taxon>
        <taxon>Pyxicephalus</taxon>
    </lineage>
</organism>
<dbReference type="Proteomes" id="UP001181693">
    <property type="component" value="Unassembled WGS sequence"/>
</dbReference>
<dbReference type="EMBL" id="DYDO01000009">
    <property type="protein sequence ID" value="DBA18187.1"/>
    <property type="molecule type" value="Genomic_DNA"/>
</dbReference>